<dbReference type="HOGENOM" id="CLU_113638_0_0_11"/>
<feature type="transmembrane region" description="Helical" evidence="1">
    <location>
        <begin position="53"/>
        <end position="73"/>
    </location>
</feature>
<gene>
    <name evidence="2" type="ORF">A605_13900</name>
</gene>
<dbReference type="Pfam" id="PF13630">
    <property type="entry name" value="SdpI"/>
    <property type="match status" value="1"/>
</dbReference>
<keyword evidence="1" id="KW-0472">Membrane</keyword>
<keyword evidence="3" id="KW-1185">Reference proteome</keyword>
<dbReference type="OrthoDB" id="4420493at2"/>
<dbReference type="InterPro" id="IPR025962">
    <property type="entry name" value="SdpI/YhfL"/>
</dbReference>
<keyword evidence="1" id="KW-1133">Transmembrane helix</keyword>
<dbReference type="EMBL" id="CP003697">
    <property type="protein sequence ID" value="AGF73776.1"/>
    <property type="molecule type" value="Genomic_DNA"/>
</dbReference>
<organism evidence="2 3">
    <name type="scientific">Corynebacterium halotolerans YIM 70093 = DSM 44683</name>
    <dbReference type="NCBI Taxonomy" id="1121362"/>
    <lineage>
        <taxon>Bacteria</taxon>
        <taxon>Bacillati</taxon>
        <taxon>Actinomycetota</taxon>
        <taxon>Actinomycetes</taxon>
        <taxon>Mycobacteriales</taxon>
        <taxon>Corynebacteriaceae</taxon>
        <taxon>Corynebacterium</taxon>
    </lineage>
</organism>
<evidence type="ECO:0000256" key="1">
    <source>
        <dbReference type="SAM" id="Phobius"/>
    </source>
</evidence>
<dbReference type="KEGG" id="chn:A605_13900"/>
<dbReference type="RefSeq" id="WP_015402190.1">
    <property type="nucleotide sequence ID" value="NC_020302.1"/>
</dbReference>
<proteinExistence type="predicted"/>
<accession>M1PAR4</accession>
<dbReference type="AlphaFoldDB" id="M1PAR4"/>
<feature type="transmembrane region" description="Helical" evidence="1">
    <location>
        <begin position="80"/>
        <end position="102"/>
    </location>
</feature>
<evidence type="ECO:0000313" key="3">
    <source>
        <dbReference type="Proteomes" id="UP000011723"/>
    </source>
</evidence>
<reference evidence="2 3" key="1">
    <citation type="journal article" date="2012" name="Stand. Genomic Sci.">
        <title>Genome sequence of the halotolerant bacterium Corynebacterium halotolerans type strain YIM 70093(T) (= DSM 44683(T)).</title>
        <authorList>
            <person name="Ruckert C."/>
            <person name="Albersmeier A."/>
            <person name="Al-Dilaimi A."/>
            <person name="Niehaus K."/>
            <person name="Szczepanowski R."/>
            <person name="Kalinowski J."/>
        </authorList>
    </citation>
    <scope>NUCLEOTIDE SEQUENCE [LARGE SCALE GENOMIC DNA]</scope>
    <source>
        <strain evidence="2">YIM 70093</strain>
    </source>
</reference>
<name>M1PAR4_9CORY</name>
<protein>
    <recommendedName>
        <fullName evidence="4">SdpI family protein</fullName>
    </recommendedName>
</protein>
<evidence type="ECO:0000313" key="2">
    <source>
        <dbReference type="EMBL" id="AGF73776.1"/>
    </source>
</evidence>
<sequence length="153" mass="15599">MMVIGVILLVLAAALLILGGLAWSRKLPGNGIIGIRVPEVRKSRELWDAAHGVAGPLWVVGGVSLLLSSVLAFTATGWMWLIVVLLVLAAVVLLGMGAGTGARAVSILDARNQDDGCSSCGDGGSCGCGGHAGPAPEVDFEALRKALDSSEKK</sequence>
<dbReference type="eggNOG" id="COG5658">
    <property type="taxonomic scope" value="Bacteria"/>
</dbReference>
<keyword evidence="1" id="KW-0812">Transmembrane</keyword>
<evidence type="ECO:0008006" key="4">
    <source>
        <dbReference type="Google" id="ProtNLM"/>
    </source>
</evidence>
<dbReference type="STRING" id="1121362.A605_13900"/>
<dbReference type="Proteomes" id="UP000011723">
    <property type="component" value="Chromosome"/>
</dbReference>
<dbReference type="PATRIC" id="fig|1121362.3.peg.2825"/>